<name>A0A1C3KSS7_PLAOA</name>
<accession>A0A1C3KSS7</accession>
<gene>
    <name evidence="1" type="primary">PowCR01_090030800</name>
    <name evidence="1" type="ORF">POWCR01_090030800</name>
</gene>
<dbReference type="InterPro" id="IPR015797">
    <property type="entry name" value="NUDIX_hydrolase-like_dom_sf"/>
</dbReference>
<organism evidence="1 2">
    <name type="scientific">Plasmodium ovale</name>
    <name type="common">malaria parasite P. ovale</name>
    <dbReference type="NCBI Taxonomy" id="36330"/>
    <lineage>
        <taxon>Eukaryota</taxon>
        <taxon>Sar</taxon>
        <taxon>Alveolata</taxon>
        <taxon>Apicomplexa</taxon>
        <taxon>Aconoidasida</taxon>
        <taxon>Haemosporida</taxon>
        <taxon>Plasmodiidae</taxon>
        <taxon>Plasmodium</taxon>
        <taxon>Plasmodium (Plasmodium)</taxon>
    </lineage>
</organism>
<evidence type="ECO:0008006" key="3">
    <source>
        <dbReference type="Google" id="ProtNLM"/>
    </source>
</evidence>
<reference evidence="1 2" key="1">
    <citation type="submission" date="2016-06" db="EMBL/GenBank/DDBJ databases">
        <authorList>
            <consortium name="Pathogen Informatics"/>
        </authorList>
    </citation>
    <scope>NUCLEOTIDE SEQUENCE [LARGE SCALE GENOMIC DNA]</scope>
    <source>
        <strain evidence="1">PowCR01</strain>
    </source>
</reference>
<dbReference type="Gene3D" id="3.90.79.10">
    <property type="entry name" value="Nucleoside Triphosphate Pyrophosphohydrolase"/>
    <property type="match status" value="1"/>
</dbReference>
<proteinExistence type="predicted"/>
<sequence>MIKNTNSNLFSMHYLFPFLLLDIFDKKDSYVHLKDLLDKLNLTSSQDSFSYVANFKHVFSHLTYNTYIYICTVHNSENMSRNQEHVWIKLKDIKDFTHNSFCQHIIDCYKKCMNEKKNCISDFCL</sequence>
<dbReference type="EMBL" id="LT594513">
    <property type="protein sequence ID" value="SBT77173.1"/>
    <property type="molecule type" value="Genomic_DNA"/>
</dbReference>
<evidence type="ECO:0000313" key="1">
    <source>
        <dbReference type="EMBL" id="SBT77173.1"/>
    </source>
</evidence>
<dbReference type="VEuPathDB" id="PlasmoDB:POWCR01_090030800"/>
<protein>
    <recommendedName>
        <fullName evidence="3">Adenine glycosylase</fullName>
    </recommendedName>
</protein>
<evidence type="ECO:0000313" key="2">
    <source>
        <dbReference type="Proteomes" id="UP000243200"/>
    </source>
</evidence>
<dbReference type="SUPFAM" id="SSF55811">
    <property type="entry name" value="Nudix"/>
    <property type="match status" value="1"/>
</dbReference>
<dbReference type="Proteomes" id="UP000243200">
    <property type="component" value="Chromosome 9"/>
</dbReference>
<dbReference type="AlphaFoldDB" id="A0A1C3KSS7"/>
<dbReference type="VEuPathDB" id="PlasmoDB:PocGH01_09035800"/>